<evidence type="ECO:0000313" key="7">
    <source>
        <dbReference type="Proteomes" id="UP000467148"/>
    </source>
</evidence>
<dbReference type="AlphaFoldDB" id="A0A7I7TB93"/>
<evidence type="ECO:0000256" key="2">
    <source>
        <dbReference type="ARBA" id="ARBA00023125"/>
    </source>
</evidence>
<name>A0A7I7TB93_9MYCO</name>
<gene>
    <name evidence="6" type="ORF">MHEL_39620</name>
</gene>
<sequence>MDKKRGPRVDVDVPSLLLDTAEAMFSEESWDGLSLRSVARRAGVAPAAVTYHFATKTDLLAAVFQRRATGVGDDARRRLIEVLEDPGEVGARQLVEAVLQPFLTLINETPTAGRAWMSIFARLALTNSPIYVAEMNRQPNLNSLYVDTVFRFMPPTAATLDRCRIAMLAMVSVMSSSDHFGLSGPIGADGVDPAFVETLISFIAAGLAGSAETAKRPRRRGRAETAR</sequence>
<dbReference type="EMBL" id="AP022596">
    <property type="protein sequence ID" value="BBY65719.1"/>
    <property type="molecule type" value="Genomic_DNA"/>
</dbReference>
<organism evidence="6 7">
    <name type="scientific">Mycolicibacterium helvum</name>
    <dbReference type="NCBI Taxonomy" id="1534349"/>
    <lineage>
        <taxon>Bacteria</taxon>
        <taxon>Bacillati</taxon>
        <taxon>Actinomycetota</taxon>
        <taxon>Actinomycetes</taxon>
        <taxon>Mycobacteriales</taxon>
        <taxon>Mycobacteriaceae</taxon>
        <taxon>Mycolicibacterium</taxon>
    </lineage>
</organism>
<proteinExistence type="predicted"/>
<keyword evidence="3" id="KW-0804">Transcription</keyword>
<dbReference type="KEGG" id="mhev:MHEL_39620"/>
<feature type="domain" description="HTH tetR-type" evidence="5">
    <location>
        <begin position="11"/>
        <end position="71"/>
    </location>
</feature>
<dbReference type="GO" id="GO:0003700">
    <property type="term" value="F:DNA-binding transcription factor activity"/>
    <property type="evidence" value="ECO:0007669"/>
    <property type="project" value="TreeGrafter"/>
</dbReference>
<evidence type="ECO:0000313" key="6">
    <source>
        <dbReference type="EMBL" id="BBY65719.1"/>
    </source>
</evidence>
<protein>
    <recommendedName>
        <fullName evidence="5">HTH tetR-type domain-containing protein</fullName>
    </recommendedName>
</protein>
<dbReference type="InterPro" id="IPR009057">
    <property type="entry name" value="Homeodomain-like_sf"/>
</dbReference>
<dbReference type="PROSITE" id="PS50977">
    <property type="entry name" value="HTH_TETR_2"/>
    <property type="match status" value="1"/>
</dbReference>
<dbReference type="Pfam" id="PF00440">
    <property type="entry name" value="TetR_N"/>
    <property type="match status" value="1"/>
</dbReference>
<reference evidence="6 7" key="1">
    <citation type="journal article" date="2019" name="Emerg. Microbes Infect.">
        <title>Comprehensive subspecies identification of 175 nontuberculous mycobacteria species based on 7547 genomic profiles.</title>
        <authorList>
            <person name="Matsumoto Y."/>
            <person name="Kinjo T."/>
            <person name="Motooka D."/>
            <person name="Nabeya D."/>
            <person name="Jung N."/>
            <person name="Uechi K."/>
            <person name="Horii T."/>
            <person name="Iida T."/>
            <person name="Fujita J."/>
            <person name="Nakamura S."/>
        </authorList>
    </citation>
    <scope>NUCLEOTIDE SEQUENCE [LARGE SCALE GENOMIC DNA]</scope>
    <source>
        <strain evidence="6 7">JCM 30396</strain>
    </source>
</reference>
<evidence type="ECO:0000256" key="3">
    <source>
        <dbReference type="ARBA" id="ARBA00023163"/>
    </source>
</evidence>
<keyword evidence="1" id="KW-0805">Transcription regulation</keyword>
<dbReference type="SUPFAM" id="SSF46689">
    <property type="entry name" value="Homeodomain-like"/>
    <property type="match status" value="1"/>
</dbReference>
<keyword evidence="7" id="KW-1185">Reference proteome</keyword>
<dbReference type="PANTHER" id="PTHR30055">
    <property type="entry name" value="HTH-TYPE TRANSCRIPTIONAL REGULATOR RUTR"/>
    <property type="match status" value="1"/>
</dbReference>
<dbReference type="Gene3D" id="1.10.357.10">
    <property type="entry name" value="Tetracycline Repressor, domain 2"/>
    <property type="match status" value="1"/>
</dbReference>
<dbReference type="InterPro" id="IPR001647">
    <property type="entry name" value="HTH_TetR"/>
</dbReference>
<evidence type="ECO:0000256" key="4">
    <source>
        <dbReference type="PROSITE-ProRule" id="PRU00335"/>
    </source>
</evidence>
<evidence type="ECO:0000259" key="5">
    <source>
        <dbReference type="PROSITE" id="PS50977"/>
    </source>
</evidence>
<feature type="DNA-binding region" description="H-T-H motif" evidence="4">
    <location>
        <begin position="34"/>
        <end position="53"/>
    </location>
</feature>
<evidence type="ECO:0000256" key="1">
    <source>
        <dbReference type="ARBA" id="ARBA00023015"/>
    </source>
</evidence>
<dbReference type="InterPro" id="IPR050109">
    <property type="entry name" value="HTH-type_TetR-like_transc_reg"/>
</dbReference>
<accession>A0A7I7TB93</accession>
<dbReference type="PRINTS" id="PR00455">
    <property type="entry name" value="HTHTETR"/>
</dbReference>
<dbReference type="Proteomes" id="UP000467148">
    <property type="component" value="Chromosome"/>
</dbReference>
<dbReference type="PANTHER" id="PTHR30055:SF234">
    <property type="entry name" value="HTH-TYPE TRANSCRIPTIONAL REGULATOR BETI"/>
    <property type="match status" value="1"/>
</dbReference>
<keyword evidence="2 4" id="KW-0238">DNA-binding</keyword>
<dbReference type="GO" id="GO:0000976">
    <property type="term" value="F:transcription cis-regulatory region binding"/>
    <property type="evidence" value="ECO:0007669"/>
    <property type="project" value="TreeGrafter"/>
</dbReference>
<dbReference type="RefSeq" id="WP_163749756.1">
    <property type="nucleotide sequence ID" value="NZ_AP022596.1"/>
</dbReference>